<feature type="chain" id="PRO_5009523390" description="Lipocalin-like domain-containing protein" evidence="1">
    <location>
        <begin position="20"/>
        <end position="152"/>
    </location>
</feature>
<protein>
    <recommendedName>
        <fullName evidence="4">Lipocalin-like domain-containing protein</fullName>
    </recommendedName>
</protein>
<accession>A0A1F6CDF5</accession>
<reference evidence="2 3" key="1">
    <citation type="journal article" date="2016" name="Nat. Commun.">
        <title>Thousands of microbial genomes shed light on interconnected biogeochemical processes in an aquifer system.</title>
        <authorList>
            <person name="Anantharaman K."/>
            <person name="Brown C.T."/>
            <person name="Hug L.A."/>
            <person name="Sharon I."/>
            <person name="Castelle C.J."/>
            <person name="Probst A.J."/>
            <person name="Thomas B.C."/>
            <person name="Singh A."/>
            <person name="Wilkins M.J."/>
            <person name="Karaoz U."/>
            <person name="Brodie E.L."/>
            <person name="Williams K.H."/>
            <person name="Hubbard S.S."/>
            <person name="Banfield J.F."/>
        </authorList>
    </citation>
    <scope>NUCLEOTIDE SEQUENCE [LARGE SCALE GENOMIC DNA]</scope>
</reference>
<gene>
    <name evidence="2" type="ORF">A2671_00050</name>
</gene>
<proteinExistence type="predicted"/>
<evidence type="ECO:0000256" key="1">
    <source>
        <dbReference type="SAM" id="SignalP"/>
    </source>
</evidence>
<dbReference type="AlphaFoldDB" id="A0A1F6CDF5"/>
<dbReference type="PROSITE" id="PS51257">
    <property type="entry name" value="PROKAR_LIPOPROTEIN"/>
    <property type="match status" value="1"/>
</dbReference>
<dbReference type="EMBL" id="MFKQ01000024">
    <property type="protein sequence ID" value="OGG47196.1"/>
    <property type="molecule type" value="Genomic_DNA"/>
</dbReference>
<comment type="caution">
    <text evidence="2">The sequence shown here is derived from an EMBL/GenBank/DDBJ whole genome shotgun (WGS) entry which is preliminary data.</text>
</comment>
<feature type="signal peptide" evidence="1">
    <location>
        <begin position="1"/>
        <end position="19"/>
    </location>
</feature>
<keyword evidence="1" id="KW-0732">Signal</keyword>
<evidence type="ECO:0000313" key="2">
    <source>
        <dbReference type="EMBL" id="OGG47196.1"/>
    </source>
</evidence>
<name>A0A1F6CDF5_9BACT</name>
<dbReference type="Proteomes" id="UP000178344">
    <property type="component" value="Unassembled WGS sequence"/>
</dbReference>
<evidence type="ECO:0008006" key="4">
    <source>
        <dbReference type="Google" id="ProtNLM"/>
    </source>
</evidence>
<sequence>MCKLFSSLVAVALFAMVGACTPQTKQEPVVSTIPATASFDHAKLVGVWQGPGIYNPVLTLRVKSVENGVVNLEYEANRSWNKRVPIQGAVFVARFDNTCIASWMVCSTTMNFTYDPVSDVIHWSGDVEAVFQRNRTFEGTMKKAPQATASQQ</sequence>
<evidence type="ECO:0000313" key="3">
    <source>
        <dbReference type="Proteomes" id="UP000178344"/>
    </source>
</evidence>
<organism evidence="2 3">
    <name type="scientific">Candidatus Kaiserbacteria bacterium RIFCSPHIGHO2_01_FULL_49_13</name>
    <dbReference type="NCBI Taxonomy" id="1798477"/>
    <lineage>
        <taxon>Bacteria</taxon>
        <taxon>Candidatus Kaiseribacteriota</taxon>
    </lineage>
</organism>